<evidence type="ECO:0000313" key="2">
    <source>
        <dbReference type="Proteomes" id="UP000700596"/>
    </source>
</evidence>
<accession>A0A9P9I8E7</accession>
<dbReference type="OrthoDB" id="5214444at2759"/>
<comment type="caution">
    <text evidence="1">The sequence shown here is derived from an EMBL/GenBank/DDBJ whole genome shotgun (WGS) entry which is preliminary data.</text>
</comment>
<protein>
    <submittedName>
        <fullName evidence="1">Uncharacterized protein</fullName>
    </submittedName>
</protein>
<reference evidence="1" key="1">
    <citation type="journal article" date="2021" name="Nat. Commun.">
        <title>Genetic determinants of endophytism in the Arabidopsis root mycobiome.</title>
        <authorList>
            <person name="Mesny F."/>
            <person name="Miyauchi S."/>
            <person name="Thiergart T."/>
            <person name="Pickel B."/>
            <person name="Atanasova L."/>
            <person name="Karlsson M."/>
            <person name="Huettel B."/>
            <person name="Barry K.W."/>
            <person name="Haridas S."/>
            <person name="Chen C."/>
            <person name="Bauer D."/>
            <person name="Andreopoulos W."/>
            <person name="Pangilinan J."/>
            <person name="LaButti K."/>
            <person name="Riley R."/>
            <person name="Lipzen A."/>
            <person name="Clum A."/>
            <person name="Drula E."/>
            <person name="Henrissat B."/>
            <person name="Kohler A."/>
            <person name="Grigoriev I.V."/>
            <person name="Martin F.M."/>
            <person name="Hacquard S."/>
        </authorList>
    </citation>
    <scope>NUCLEOTIDE SEQUENCE</scope>
    <source>
        <strain evidence="1">MPI-CAGE-CH-0243</strain>
    </source>
</reference>
<gene>
    <name evidence="1" type="ORF">B0J11DRAFT_512059</name>
</gene>
<proteinExistence type="predicted"/>
<dbReference type="AlphaFoldDB" id="A0A9P9I8E7"/>
<sequence>MGNVEYSKILFKNQFLPAEHSREKNWPASVSMPNSQILKKSTVFESPSSRALCILCRNLPTLLGYDPHFALRGLVSVYTNLNTIHDFLFLHQTLETTRETNILSSISEYKIIMNLTDSNRAPEPNNLLINSEQKSMDTSNVDVIGINVNADSDFRILRAGTNETLHKAFFQVCEHVKSGLYQIISINASGHSCVVVMSTARSREALVWKDEFPWDISRDT</sequence>
<organism evidence="1 2">
    <name type="scientific">Dendryphion nanum</name>
    <dbReference type="NCBI Taxonomy" id="256645"/>
    <lineage>
        <taxon>Eukaryota</taxon>
        <taxon>Fungi</taxon>
        <taxon>Dikarya</taxon>
        <taxon>Ascomycota</taxon>
        <taxon>Pezizomycotina</taxon>
        <taxon>Dothideomycetes</taxon>
        <taxon>Pleosporomycetidae</taxon>
        <taxon>Pleosporales</taxon>
        <taxon>Torulaceae</taxon>
        <taxon>Dendryphion</taxon>
    </lineage>
</organism>
<evidence type="ECO:0000313" key="1">
    <source>
        <dbReference type="EMBL" id="KAH7111813.1"/>
    </source>
</evidence>
<dbReference type="EMBL" id="JAGMWT010000023">
    <property type="protein sequence ID" value="KAH7111813.1"/>
    <property type="molecule type" value="Genomic_DNA"/>
</dbReference>
<keyword evidence="2" id="KW-1185">Reference proteome</keyword>
<dbReference type="Proteomes" id="UP000700596">
    <property type="component" value="Unassembled WGS sequence"/>
</dbReference>
<name>A0A9P9I8E7_9PLEO</name>